<dbReference type="CDD" id="cd03360">
    <property type="entry name" value="LbH_AT_putative"/>
    <property type="match status" value="1"/>
</dbReference>
<dbReference type="InterPro" id="IPR011004">
    <property type="entry name" value="Trimer_LpxA-like_sf"/>
</dbReference>
<feature type="binding site" evidence="2">
    <location>
        <position position="69"/>
    </location>
    <ligand>
        <name>substrate</name>
    </ligand>
</feature>
<dbReference type="eggNOG" id="COG1044">
    <property type="taxonomic scope" value="Bacteria"/>
</dbReference>
<dbReference type="Proteomes" id="UP000002724">
    <property type="component" value="Chromosome"/>
</dbReference>
<gene>
    <name evidence="4" type="ordered locus">Ppha_0572</name>
</gene>
<evidence type="ECO:0000256" key="2">
    <source>
        <dbReference type="PIRSR" id="PIRSR620019-2"/>
    </source>
</evidence>
<reference evidence="4 5" key="1">
    <citation type="submission" date="2008-06" db="EMBL/GenBank/DDBJ databases">
        <title>Complete sequence of Pelodictyon phaeoclathratiforme BU-1.</title>
        <authorList>
            <consortium name="US DOE Joint Genome Institute"/>
            <person name="Lucas S."/>
            <person name="Copeland A."/>
            <person name="Lapidus A."/>
            <person name="Glavina del Rio T."/>
            <person name="Dalin E."/>
            <person name="Tice H."/>
            <person name="Bruce D."/>
            <person name="Goodwin L."/>
            <person name="Pitluck S."/>
            <person name="Schmutz J."/>
            <person name="Larimer F."/>
            <person name="Land M."/>
            <person name="Hauser L."/>
            <person name="Kyrpides N."/>
            <person name="Mikhailova N."/>
            <person name="Liu Z."/>
            <person name="Li T."/>
            <person name="Zhao F."/>
            <person name="Overmann J."/>
            <person name="Bryant D.A."/>
            <person name="Richardson P."/>
        </authorList>
    </citation>
    <scope>NUCLEOTIDE SEQUENCE [LARGE SCALE GENOMIC DNA]</scope>
    <source>
        <strain evidence="5">DSM 5477 / BU-1</strain>
    </source>
</reference>
<dbReference type="PANTHER" id="PTHR43300:SF7">
    <property type="entry name" value="UDP-N-ACETYLBACILLOSAMINE N-ACETYLTRANSFERASE"/>
    <property type="match status" value="1"/>
</dbReference>
<organism evidence="4 5">
    <name type="scientific">Pelodictyon phaeoclathratiforme (strain DSM 5477 / BU-1)</name>
    <dbReference type="NCBI Taxonomy" id="324925"/>
    <lineage>
        <taxon>Bacteria</taxon>
        <taxon>Pseudomonadati</taxon>
        <taxon>Chlorobiota</taxon>
        <taxon>Chlorobiia</taxon>
        <taxon>Chlorobiales</taxon>
        <taxon>Chlorobiaceae</taxon>
        <taxon>Chlorobium/Pelodictyon group</taxon>
        <taxon>Pelodictyon</taxon>
    </lineage>
</organism>
<dbReference type="AlphaFoldDB" id="B4SDE5"/>
<keyword evidence="4" id="KW-0808">Transferase</keyword>
<dbReference type="eggNOG" id="COG1086">
    <property type="taxonomic scope" value="Bacteria"/>
</dbReference>
<dbReference type="OrthoDB" id="9794407at2"/>
<dbReference type="EMBL" id="CP001110">
    <property type="protein sequence ID" value="ACF42884.1"/>
    <property type="molecule type" value="Genomic_DNA"/>
</dbReference>
<evidence type="ECO:0000313" key="5">
    <source>
        <dbReference type="Proteomes" id="UP000002724"/>
    </source>
</evidence>
<accession>B4SDE5</accession>
<name>B4SDE5_PELPB</name>
<evidence type="ECO:0000259" key="3">
    <source>
        <dbReference type="Pfam" id="PF17836"/>
    </source>
</evidence>
<evidence type="ECO:0000313" key="4">
    <source>
        <dbReference type="EMBL" id="ACF42884.1"/>
    </source>
</evidence>
<dbReference type="STRING" id="324925.Ppha_0572"/>
<dbReference type="Gene3D" id="3.40.50.20">
    <property type="match status" value="1"/>
</dbReference>
<feature type="binding site" evidence="2">
    <location>
        <position position="145"/>
    </location>
    <ligand>
        <name>acetyl-CoA</name>
        <dbReference type="ChEBI" id="CHEBI:57288"/>
    </ligand>
</feature>
<comment type="similarity">
    <text evidence="1">Belongs to the transferase hexapeptide repeat family.</text>
</comment>
<dbReference type="NCBIfam" id="TIGR03570">
    <property type="entry name" value="NeuD_NnaD"/>
    <property type="match status" value="1"/>
</dbReference>
<dbReference type="SUPFAM" id="SSF51161">
    <property type="entry name" value="Trimeric LpxA-like enzymes"/>
    <property type="match status" value="1"/>
</dbReference>
<proteinExistence type="inferred from homology"/>
<dbReference type="RefSeq" id="WP_012507379.1">
    <property type="nucleotide sequence ID" value="NC_011060.1"/>
</dbReference>
<feature type="domain" description="PglD N-terminal" evidence="3">
    <location>
        <begin position="3"/>
        <end position="79"/>
    </location>
</feature>
<keyword evidence="5" id="KW-1185">Reference proteome</keyword>
<dbReference type="InterPro" id="IPR020019">
    <property type="entry name" value="AcTrfase_PglD-like"/>
</dbReference>
<protein>
    <submittedName>
        <fullName evidence="4">Putative acetyltransferase</fullName>
    </submittedName>
</protein>
<dbReference type="InterPro" id="IPR041561">
    <property type="entry name" value="PglD_N"/>
</dbReference>
<sequence length="197" mass="20381">MERILIVGAGGHGRSVAESIELRGNFQIAGFIDDSYPEKKQVWDYPVLGAVEDISVFSDRAESLVVAIGNNRVRKALFGKAKASGFMLPSIIHPAAFVSSRAVIGEGCCIMAGAVVGTEAVLGSGCVVNVNASADHHCRLEDFAHLGVGVQLAGGVIVGDSAWLQAGSSAGYGVVVPDEANVLPCIGLLKDCVTCKV</sequence>
<dbReference type="HOGENOM" id="CLU_081811_0_1_10"/>
<dbReference type="Pfam" id="PF17836">
    <property type="entry name" value="PglD_N"/>
    <property type="match status" value="1"/>
</dbReference>
<dbReference type="InterPro" id="IPR050179">
    <property type="entry name" value="Trans_hexapeptide_repeat"/>
</dbReference>
<dbReference type="Gene3D" id="2.160.10.10">
    <property type="entry name" value="Hexapeptide repeat proteins"/>
    <property type="match status" value="1"/>
</dbReference>
<dbReference type="KEGG" id="pph:Ppha_0572"/>
<dbReference type="GO" id="GO:0016740">
    <property type="term" value="F:transferase activity"/>
    <property type="evidence" value="ECO:0007669"/>
    <property type="project" value="UniProtKB-KW"/>
</dbReference>
<evidence type="ECO:0000256" key="1">
    <source>
        <dbReference type="ARBA" id="ARBA00007274"/>
    </source>
</evidence>
<dbReference type="PANTHER" id="PTHR43300">
    <property type="entry name" value="ACETYLTRANSFERASE"/>
    <property type="match status" value="1"/>
</dbReference>